<evidence type="ECO:0000256" key="4">
    <source>
        <dbReference type="ARBA" id="ARBA00022840"/>
    </source>
</evidence>
<dbReference type="InterPro" id="IPR052156">
    <property type="entry name" value="BCAA_Transport_ATP-bd_LivF"/>
</dbReference>
<dbReference type="GO" id="GO:0015658">
    <property type="term" value="F:branched-chain amino acid transmembrane transporter activity"/>
    <property type="evidence" value="ECO:0007669"/>
    <property type="project" value="TreeGrafter"/>
</dbReference>
<evidence type="ECO:0000256" key="3">
    <source>
        <dbReference type="ARBA" id="ARBA00022741"/>
    </source>
</evidence>
<keyword evidence="4 7" id="KW-0067">ATP-binding</keyword>
<reference evidence="7" key="1">
    <citation type="submission" date="2020-11" db="EMBL/GenBank/DDBJ databases">
        <title>Nocardia NEAU-351.nov., a novel actinomycete isolated from the cow dung.</title>
        <authorList>
            <person name="Zhang X."/>
        </authorList>
    </citation>
    <scope>NUCLEOTIDE SEQUENCE</scope>
    <source>
        <strain evidence="7">NEAU-351</strain>
    </source>
</reference>
<evidence type="ECO:0000256" key="2">
    <source>
        <dbReference type="ARBA" id="ARBA00022448"/>
    </source>
</evidence>
<keyword evidence="8" id="KW-1185">Reference proteome</keyword>
<dbReference type="GO" id="GO:0015807">
    <property type="term" value="P:L-amino acid transport"/>
    <property type="evidence" value="ECO:0007669"/>
    <property type="project" value="TreeGrafter"/>
</dbReference>
<evidence type="ECO:0000256" key="5">
    <source>
        <dbReference type="ARBA" id="ARBA00022970"/>
    </source>
</evidence>
<dbReference type="Proteomes" id="UP000655751">
    <property type="component" value="Unassembled WGS sequence"/>
</dbReference>
<sequence length="239" mass="25134">MSTLTCRGVSAGHTPGRPCVRDVDIDIAAGEVVALLGPNGAGKTTLLTALAGLLPHRTGQVHLGGDPLPAARARRAAKRGLVLVPDDRALFCGLTTEQNLTLVARRKADIARILDYFPALRTRLTVKAGQLSGGEQQMLAIGRALVTRPRALLIDELSMGLAPAVARAILPTIKQVAVQEEIAVLLVEQHIELALSAADRAMVLVHGRIALSSPAEELRADPSRIENAYLGGHSEEGAA</sequence>
<dbReference type="PROSITE" id="PS50893">
    <property type="entry name" value="ABC_TRANSPORTER_2"/>
    <property type="match status" value="1"/>
</dbReference>
<dbReference type="SMART" id="SM00382">
    <property type="entry name" value="AAA"/>
    <property type="match status" value="1"/>
</dbReference>
<dbReference type="RefSeq" id="WP_196150181.1">
    <property type="nucleotide sequence ID" value="NZ_JADMLG010000006.1"/>
</dbReference>
<dbReference type="SUPFAM" id="SSF52540">
    <property type="entry name" value="P-loop containing nucleoside triphosphate hydrolases"/>
    <property type="match status" value="1"/>
</dbReference>
<evidence type="ECO:0000313" key="8">
    <source>
        <dbReference type="Proteomes" id="UP000655751"/>
    </source>
</evidence>
<protein>
    <submittedName>
        <fullName evidence="7">ATP-binding cassette domain-containing protein</fullName>
    </submittedName>
</protein>
<evidence type="ECO:0000313" key="7">
    <source>
        <dbReference type="EMBL" id="MBH0777856.1"/>
    </source>
</evidence>
<comment type="similarity">
    <text evidence="1">Belongs to the ABC transporter superfamily.</text>
</comment>
<accession>A0A931IC66</accession>
<dbReference type="PROSITE" id="PS00211">
    <property type="entry name" value="ABC_TRANSPORTER_1"/>
    <property type="match status" value="1"/>
</dbReference>
<keyword evidence="3" id="KW-0547">Nucleotide-binding</keyword>
<name>A0A931IC66_9NOCA</name>
<proteinExistence type="inferred from homology"/>
<dbReference type="AlphaFoldDB" id="A0A931IC66"/>
<dbReference type="PANTHER" id="PTHR43820:SF4">
    <property type="entry name" value="HIGH-AFFINITY BRANCHED-CHAIN AMINO ACID TRANSPORT ATP-BINDING PROTEIN LIVF"/>
    <property type="match status" value="1"/>
</dbReference>
<dbReference type="PANTHER" id="PTHR43820">
    <property type="entry name" value="HIGH-AFFINITY BRANCHED-CHAIN AMINO ACID TRANSPORT ATP-BINDING PROTEIN LIVF"/>
    <property type="match status" value="1"/>
</dbReference>
<dbReference type="Gene3D" id="3.40.50.300">
    <property type="entry name" value="P-loop containing nucleotide triphosphate hydrolases"/>
    <property type="match status" value="1"/>
</dbReference>
<dbReference type="InterPro" id="IPR003439">
    <property type="entry name" value="ABC_transporter-like_ATP-bd"/>
</dbReference>
<organism evidence="7 8">
    <name type="scientific">Nocardia bovistercoris</name>
    <dbReference type="NCBI Taxonomy" id="2785916"/>
    <lineage>
        <taxon>Bacteria</taxon>
        <taxon>Bacillati</taxon>
        <taxon>Actinomycetota</taxon>
        <taxon>Actinomycetes</taxon>
        <taxon>Mycobacteriales</taxon>
        <taxon>Nocardiaceae</taxon>
        <taxon>Nocardia</taxon>
    </lineage>
</organism>
<keyword evidence="5" id="KW-0029">Amino-acid transport</keyword>
<gene>
    <name evidence="7" type="ORF">IT779_16390</name>
</gene>
<evidence type="ECO:0000256" key="1">
    <source>
        <dbReference type="ARBA" id="ARBA00005417"/>
    </source>
</evidence>
<dbReference type="InterPro" id="IPR017871">
    <property type="entry name" value="ABC_transporter-like_CS"/>
</dbReference>
<keyword evidence="2" id="KW-0813">Transport</keyword>
<dbReference type="InterPro" id="IPR027417">
    <property type="entry name" value="P-loop_NTPase"/>
</dbReference>
<dbReference type="EMBL" id="JADMLG010000006">
    <property type="protein sequence ID" value="MBH0777856.1"/>
    <property type="molecule type" value="Genomic_DNA"/>
</dbReference>
<dbReference type="GO" id="GO:0005524">
    <property type="term" value="F:ATP binding"/>
    <property type="evidence" value="ECO:0007669"/>
    <property type="project" value="UniProtKB-KW"/>
</dbReference>
<comment type="caution">
    <text evidence="7">The sequence shown here is derived from an EMBL/GenBank/DDBJ whole genome shotgun (WGS) entry which is preliminary data.</text>
</comment>
<dbReference type="GO" id="GO:0016887">
    <property type="term" value="F:ATP hydrolysis activity"/>
    <property type="evidence" value="ECO:0007669"/>
    <property type="project" value="InterPro"/>
</dbReference>
<dbReference type="Pfam" id="PF00005">
    <property type="entry name" value="ABC_tran"/>
    <property type="match status" value="1"/>
</dbReference>
<evidence type="ECO:0000259" key="6">
    <source>
        <dbReference type="PROSITE" id="PS50893"/>
    </source>
</evidence>
<dbReference type="InterPro" id="IPR003593">
    <property type="entry name" value="AAA+_ATPase"/>
</dbReference>
<feature type="domain" description="ABC transporter" evidence="6">
    <location>
        <begin position="4"/>
        <end position="231"/>
    </location>
</feature>